<dbReference type="AlphaFoldDB" id="A0A0V8GCP9"/>
<dbReference type="InterPro" id="IPR000846">
    <property type="entry name" value="DapB_N"/>
</dbReference>
<sequence length="248" mass="26964">MKLALHGYGATGQYVVELAPQSVVAIVDRTKSSDTIASYAELTEMSETVDAIIDFSHPSLLPDLLAYGLATKTPLVIATTGFSEAELASIKDAAKEIPVFQSYNMSYGIAMVQQLLKTLVPLAGAYDIELLEKHHNQKVDAPSGTAELLLQTIQTARDVTPVYDRSQTRQKRETNEIGMHAMRGGTIFGEHEVLFAGVDELIEIKHTALSKKVFASGAIKAAEALIQKTAGLYTLETLYTQEDSHVTH</sequence>
<keyword evidence="2 9" id="KW-0963">Cytoplasm</keyword>
<keyword evidence="7 9" id="KW-0520">NAD</keyword>
<comment type="subcellular location">
    <subcellularLocation>
        <location evidence="9">Cytoplasm</location>
    </subcellularLocation>
</comment>
<comment type="subunit">
    <text evidence="9">Homotetramer.</text>
</comment>
<dbReference type="GO" id="GO:0051287">
    <property type="term" value="F:NAD binding"/>
    <property type="evidence" value="ECO:0007669"/>
    <property type="project" value="UniProtKB-UniRule"/>
</dbReference>
<keyword evidence="3 9" id="KW-0028">Amino-acid biosynthesis</keyword>
<dbReference type="PANTHER" id="PTHR20836">
    <property type="entry name" value="DIHYDRODIPICOLINATE REDUCTASE"/>
    <property type="match status" value="1"/>
</dbReference>
<feature type="binding site" evidence="9">
    <location>
        <position position="28"/>
    </location>
    <ligand>
        <name>NAD(+)</name>
        <dbReference type="ChEBI" id="CHEBI:57540"/>
    </ligand>
</feature>
<dbReference type="GO" id="GO:0016726">
    <property type="term" value="F:oxidoreductase activity, acting on CH or CH2 groups, NAD or NADP as acceptor"/>
    <property type="evidence" value="ECO:0007669"/>
    <property type="project" value="UniProtKB-UniRule"/>
</dbReference>
<comment type="caution">
    <text evidence="9">Was originally thought to be a dihydrodipicolinate reductase (DHDPR), catalyzing the conversion of dihydrodipicolinate to tetrahydrodipicolinate. However, it was shown in E.coli that the substrate of the enzymatic reaction is not dihydrodipicolinate (DHDP) but in fact (2S,4S)-4-hydroxy-2,3,4,5-tetrahydrodipicolinic acid (HTPA), the product released by the DapA-catalyzed reaction.</text>
</comment>
<dbReference type="EMBL" id="LNQL01000005">
    <property type="protein sequence ID" value="KSU48072.1"/>
    <property type="molecule type" value="Genomic_DNA"/>
</dbReference>
<dbReference type="SUPFAM" id="SSF55347">
    <property type="entry name" value="Glyceraldehyde-3-phosphate dehydrogenase-like, C-terminal domain"/>
    <property type="match status" value="1"/>
</dbReference>
<feature type="domain" description="Dihydrodipicolinate reductase N-terminal" evidence="11">
    <location>
        <begin position="1"/>
        <end position="105"/>
    </location>
</feature>
<evidence type="ECO:0000259" key="12">
    <source>
        <dbReference type="Pfam" id="PF05173"/>
    </source>
</evidence>
<evidence type="ECO:0000256" key="10">
    <source>
        <dbReference type="NCBIfam" id="TIGR00036"/>
    </source>
</evidence>
<comment type="similarity">
    <text evidence="1 9">Belongs to the DapB family.</text>
</comment>
<protein>
    <recommendedName>
        <fullName evidence="9 10">4-hydroxy-tetrahydrodipicolinate reductase</fullName>
        <shortName evidence="9">HTPA reductase</shortName>
        <ecNumber evidence="9 10">1.17.1.8</ecNumber>
    </recommendedName>
</protein>
<feature type="active site" description="Proton donor" evidence="9">
    <location>
        <position position="138"/>
    </location>
</feature>
<dbReference type="GO" id="GO:0008839">
    <property type="term" value="F:4-hydroxy-tetrahydrodipicolinate reductase"/>
    <property type="evidence" value="ECO:0007669"/>
    <property type="project" value="UniProtKB-UniRule"/>
</dbReference>
<evidence type="ECO:0000256" key="9">
    <source>
        <dbReference type="HAMAP-Rule" id="MF_00102"/>
    </source>
</evidence>
<dbReference type="Proteomes" id="UP000053797">
    <property type="component" value="Unassembled WGS sequence"/>
</dbReference>
<dbReference type="OrthoDB" id="9790352at2"/>
<dbReference type="InterPro" id="IPR022664">
    <property type="entry name" value="DapB_N_CS"/>
</dbReference>
<dbReference type="Gene3D" id="3.40.50.720">
    <property type="entry name" value="NAD(P)-binding Rossmann-like Domain"/>
    <property type="match status" value="1"/>
</dbReference>
<evidence type="ECO:0000256" key="2">
    <source>
        <dbReference type="ARBA" id="ARBA00022490"/>
    </source>
</evidence>
<dbReference type="Pfam" id="PF01113">
    <property type="entry name" value="DapB_N"/>
    <property type="match status" value="1"/>
</dbReference>
<dbReference type="InterPro" id="IPR023940">
    <property type="entry name" value="DHDPR_bac"/>
</dbReference>
<dbReference type="PIRSF" id="PIRSF000161">
    <property type="entry name" value="DHPR"/>
    <property type="match status" value="1"/>
</dbReference>
<evidence type="ECO:0000256" key="1">
    <source>
        <dbReference type="ARBA" id="ARBA00006642"/>
    </source>
</evidence>
<feature type="domain" description="Dihydrodipicolinate reductase C-terminal" evidence="12">
    <location>
        <begin position="108"/>
        <end position="237"/>
    </location>
</feature>
<comment type="caution">
    <text evidence="13">The sequence shown here is derived from an EMBL/GenBank/DDBJ whole genome shotgun (WGS) entry which is preliminary data.</text>
</comment>
<comment type="pathway">
    <text evidence="9">Amino-acid biosynthesis; L-lysine biosynthesis via DAP pathway; (S)-tetrahydrodipicolinate from L-aspartate: step 4/4.</text>
</comment>
<dbReference type="CDD" id="cd02274">
    <property type="entry name" value="DHDPR_N"/>
    <property type="match status" value="1"/>
</dbReference>
<dbReference type="SUPFAM" id="SSF51735">
    <property type="entry name" value="NAD(P)-binding Rossmann-fold domains"/>
    <property type="match status" value="1"/>
</dbReference>
<comment type="catalytic activity">
    <reaction evidence="9">
        <text>(S)-2,3,4,5-tetrahydrodipicolinate + NAD(+) + H2O = (2S,4S)-4-hydroxy-2,3,4,5-tetrahydrodipicolinate + NADH + H(+)</text>
        <dbReference type="Rhea" id="RHEA:35323"/>
        <dbReference type="ChEBI" id="CHEBI:15377"/>
        <dbReference type="ChEBI" id="CHEBI:15378"/>
        <dbReference type="ChEBI" id="CHEBI:16845"/>
        <dbReference type="ChEBI" id="CHEBI:57540"/>
        <dbReference type="ChEBI" id="CHEBI:57945"/>
        <dbReference type="ChEBI" id="CHEBI:67139"/>
        <dbReference type="EC" id="1.17.1.8"/>
    </reaction>
</comment>
<evidence type="ECO:0000256" key="8">
    <source>
        <dbReference type="ARBA" id="ARBA00023154"/>
    </source>
</evidence>
<evidence type="ECO:0000256" key="3">
    <source>
        <dbReference type="ARBA" id="ARBA00022605"/>
    </source>
</evidence>
<proteinExistence type="inferred from homology"/>
<dbReference type="GO" id="GO:0019877">
    <property type="term" value="P:diaminopimelate biosynthetic process"/>
    <property type="evidence" value="ECO:0007669"/>
    <property type="project" value="UniProtKB-UniRule"/>
</dbReference>
<dbReference type="PANTHER" id="PTHR20836:SF7">
    <property type="entry name" value="4-HYDROXY-TETRAHYDRODIPICOLINATE REDUCTASE"/>
    <property type="match status" value="1"/>
</dbReference>
<dbReference type="NCBIfam" id="TIGR00036">
    <property type="entry name" value="dapB"/>
    <property type="match status" value="1"/>
</dbReference>
<evidence type="ECO:0000256" key="4">
    <source>
        <dbReference type="ARBA" id="ARBA00022857"/>
    </source>
</evidence>
<dbReference type="PROSITE" id="PS01298">
    <property type="entry name" value="DAPB"/>
    <property type="match status" value="1"/>
</dbReference>
<dbReference type="InterPro" id="IPR022663">
    <property type="entry name" value="DapB_C"/>
</dbReference>
<evidence type="ECO:0000256" key="6">
    <source>
        <dbReference type="ARBA" id="ARBA00023002"/>
    </source>
</evidence>
<feature type="binding site" evidence="9">
    <location>
        <begin position="102"/>
        <end position="105"/>
    </location>
    <ligand>
        <name>NAD(+)</name>
        <dbReference type="ChEBI" id="CHEBI:57540"/>
    </ligand>
</feature>
<dbReference type="Pfam" id="PF05173">
    <property type="entry name" value="DapB_C"/>
    <property type="match status" value="1"/>
</dbReference>
<name>A0A0V8GCP9_9BACL</name>
<dbReference type="EC" id="1.17.1.8" evidence="9 10"/>
<feature type="binding site" evidence="9">
    <location>
        <begin position="78"/>
        <end position="80"/>
    </location>
    <ligand>
        <name>NAD(+)</name>
        <dbReference type="ChEBI" id="CHEBI:57540"/>
    </ligand>
</feature>
<dbReference type="GO" id="GO:0050661">
    <property type="term" value="F:NADP binding"/>
    <property type="evidence" value="ECO:0007669"/>
    <property type="project" value="UniProtKB-UniRule"/>
</dbReference>
<feature type="active site" description="Proton donor/acceptor" evidence="9">
    <location>
        <position position="134"/>
    </location>
</feature>
<feature type="binding site" evidence="9">
    <location>
        <begin position="144"/>
        <end position="145"/>
    </location>
    <ligand>
        <name>(S)-2,3,4,5-tetrahydrodipicolinate</name>
        <dbReference type="ChEBI" id="CHEBI:16845"/>
    </ligand>
</feature>
<dbReference type="HAMAP" id="MF_00102">
    <property type="entry name" value="DapB"/>
    <property type="match status" value="1"/>
</dbReference>
<comment type="caution">
    <text evidence="9">Lacks conserved residue(s) required for the propagation of feature annotation.</text>
</comment>
<evidence type="ECO:0000256" key="7">
    <source>
        <dbReference type="ARBA" id="ARBA00023027"/>
    </source>
</evidence>
<dbReference type="UniPathway" id="UPA00034">
    <property type="reaction ID" value="UER00018"/>
</dbReference>
<dbReference type="InterPro" id="IPR036291">
    <property type="entry name" value="NAD(P)-bd_dom_sf"/>
</dbReference>
<feature type="binding site" evidence="9">
    <location>
        <position position="29"/>
    </location>
    <ligand>
        <name>NADP(+)</name>
        <dbReference type="ChEBI" id="CHEBI:58349"/>
    </ligand>
</feature>
<keyword evidence="6 9" id="KW-0560">Oxidoreductase</keyword>
<comment type="catalytic activity">
    <reaction evidence="9">
        <text>(S)-2,3,4,5-tetrahydrodipicolinate + NADP(+) + H2O = (2S,4S)-4-hydroxy-2,3,4,5-tetrahydrodipicolinate + NADPH + H(+)</text>
        <dbReference type="Rhea" id="RHEA:35331"/>
        <dbReference type="ChEBI" id="CHEBI:15377"/>
        <dbReference type="ChEBI" id="CHEBI:15378"/>
        <dbReference type="ChEBI" id="CHEBI:16845"/>
        <dbReference type="ChEBI" id="CHEBI:57783"/>
        <dbReference type="ChEBI" id="CHEBI:58349"/>
        <dbReference type="ChEBI" id="CHEBI:67139"/>
        <dbReference type="EC" id="1.17.1.8"/>
    </reaction>
</comment>
<dbReference type="FunFam" id="3.30.360.10:FF:000009">
    <property type="entry name" value="4-hydroxy-tetrahydrodipicolinate reductase"/>
    <property type="match status" value="1"/>
</dbReference>
<reference evidence="13 14" key="1">
    <citation type="journal article" date="2015" name="Int. J. Syst. Evol. Microbiol.">
        <title>Exiguobacterium enclense sp. nov., isolated from sediment.</title>
        <authorList>
            <person name="Dastager S.G."/>
            <person name="Mawlankar R."/>
            <person name="Sonalkar V.V."/>
            <person name="Thorat M.N."/>
            <person name="Mual P."/>
            <person name="Verma A."/>
            <person name="Krishnamurthi S."/>
            <person name="Tang S.K."/>
            <person name="Li W.J."/>
        </authorList>
    </citation>
    <scope>NUCLEOTIDE SEQUENCE [LARGE SCALE GENOMIC DNA]</scope>
    <source>
        <strain evidence="13 14">NIO-1109</strain>
    </source>
</reference>
<dbReference type="Gene3D" id="3.30.360.10">
    <property type="entry name" value="Dihydrodipicolinate Reductase, domain 2"/>
    <property type="match status" value="1"/>
</dbReference>
<evidence type="ECO:0000259" key="11">
    <source>
        <dbReference type="Pfam" id="PF01113"/>
    </source>
</evidence>
<evidence type="ECO:0000256" key="5">
    <source>
        <dbReference type="ARBA" id="ARBA00022915"/>
    </source>
</evidence>
<dbReference type="RefSeq" id="WP_058265723.1">
    <property type="nucleotide sequence ID" value="NZ_FMYN01000005.1"/>
</dbReference>
<evidence type="ECO:0000313" key="13">
    <source>
        <dbReference type="EMBL" id="KSU48072.1"/>
    </source>
</evidence>
<organism evidence="13 14">
    <name type="scientific">Exiguobacterium indicum</name>
    <dbReference type="NCBI Taxonomy" id="296995"/>
    <lineage>
        <taxon>Bacteria</taxon>
        <taxon>Bacillati</taxon>
        <taxon>Bacillota</taxon>
        <taxon>Bacilli</taxon>
        <taxon>Bacillales</taxon>
        <taxon>Bacillales Family XII. Incertae Sedis</taxon>
        <taxon>Exiguobacterium</taxon>
    </lineage>
</organism>
<keyword evidence="4 9" id="KW-0521">NADP</keyword>
<dbReference type="GO" id="GO:0005829">
    <property type="term" value="C:cytosol"/>
    <property type="evidence" value="ECO:0007669"/>
    <property type="project" value="TreeGrafter"/>
</dbReference>
<keyword evidence="8 9" id="KW-0457">Lysine biosynthesis</keyword>
<feature type="binding site" evidence="9">
    <location>
        <position position="135"/>
    </location>
    <ligand>
        <name>(S)-2,3,4,5-tetrahydrodipicolinate</name>
        <dbReference type="ChEBI" id="CHEBI:16845"/>
    </ligand>
</feature>
<dbReference type="GO" id="GO:0009089">
    <property type="term" value="P:lysine biosynthetic process via diaminopimelate"/>
    <property type="evidence" value="ECO:0007669"/>
    <property type="project" value="UniProtKB-UniRule"/>
</dbReference>
<accession>A0A0V8GCP9</accession>
<comment type="function">
    <text evidence="9">Catalyzes the conversion of 4-hydroxy-tetrahydrodipicolinate (HTPA) to tetrahydrodipicolinate.</text>
</comment>
<gene>
    <name evidence="9" type="primary">dapB</name>
    <name evidence="13" type="ORF">AS033_13100</name>
</gene>
<evidence type="ECO:0000313" key="14">
    <source>
        <dbReference type="Proteomes" id="UP000053797"/>
    </source>
</evidence>
<keyword evidence="5 9" id="KW-0220">Diaminopimelate biosynthesis</keyword>